<dbReference type="EMBL" id="CP141531">
    <property type="protein sequence ID" value="WRO07937.1"/>
    <property type="molecule type" value="Genomic_DNA"/>
</dbReference>
<gene>
    <name evidence="2" type="ORF">VLL09_03345</name>
</gene>
<dbReference type="InterPro" id="IPR010982">
    <property type="entry name" value="Lambda_DNA-bd_dom_sf"/>
</dbReference>
<dbReference type="Gene3D" id="1.10.260.40">
    <property type="entry name" value="lambda repressor-like DNA-binding domains"/>
    <property type="match status" value="1"/>
</dbReference>
<evidence type="ECO:0000313" key="3">
    <source>
        <dbReference type="Proteomes" id="UP001327986"/>
    </source>
</evidence>
<proteinExistence type="predicted"/>
<dbReference type="RefSeq" id="WP_324665509.1">
    <property type="nucleotide sequence ID" value="NZ_CP141531.1"/>
</dbReference>
<protein>
    <submittedName>
        <fullName evidence="2">Helix-turn-helix transcriptional regulator</fullName>
    </submittedName>
</protein>
<name>A0AB38ZBI1_9CHLR</name>
<dbReference type="CDD" id="cd00093">
    <property type="entry name" value="HTH_XRE"/>
    <property type="match status" value="1"/>
</dbReference>
<organism evidence="2 3">
    <name type="scientific">Dehalococcoides mccartyi</name>
    <dbReference type="NCBI Taxonomy" id="61435"/>
    <lineage>
        <taxon>Bacteria</taxon>
        <taxon>Bacillati</taxon>
        <taxon>Chloroflexota</taxon>
        <taxon>Dehalococcoidia</taxon>
        <taxon>Dehalococcoidales</taxon>
        <taxon>Dehalococcoidaceae</taxon>
        <taxon>Dehalococcoides</taxon>
    </lineage>
</organism>
<dbReference type="Pfam" id="PF13443">
    <property type="entry name" value="HTH_26"/>
    <property type="match status" value="1"/>
</dbReference>
<dbReference type="Proteomes" id="UP001327986">
    <property type="component" value="Chromosome"/>
</dbReference>
<dbReference type="GO" id="GO:0003677">
    <property type="term" value="F:DNA binding"/>
    <property type="evidence" value="ECO:0007669"/>
    <property type="project" value="InterPro"/>
</dbReference>
<dbReference type="PANTHER" id="PTHR37301:SF1">
    <property type="entry name" value="DNA-BINDING PROTEIN"/>
    <property type="match status" value="1"/>
</dbReference>
<dbReference type="PROSITE" id="PS50943">
    <property type="entry name" value="HTH_CROC1"/>
    <property type="match status" value="1"/>
</dbReference>
<feature type="domain" description="HTH cro/C1-type" evidence="1">
    <location>
        <begin position="8"/>
        <end position="61"/>
    </location>
</feature>
<dbReference type="AlphaFoldDB" id="A0AB38ZBI1"/>
<sequence>MAISYNKLWKLLIDKNMKKKDLQHLSGVSSATISKLGRNENVNTEILQKICTALDCDICDIMEMKTEEKRDQAAPSDKL</sequence>
<evidence type="ECO:0000259" key="1">
    <source>
        <dbReference type="PROSITE" id="PS50943"/>
    </source>
</evidence>
<evidence type="ECO:0000313" key="2">
    <source>
        <dbReference type="EMBL" id="WRO07937.1"/>
    </source>
</evidence>
<dbReference type="InterPro" id="IPR001387">
    <property type="entry name" value="Cro/C1-type_HTH"/>
</dbReference>
<dbReference type="SUPFAM" id="SSF47413">
    <property type="entry name" value="lambda repressor-like DNA-binding domains"/>
    <property type="match status" value="1"/>
</dbReference>
<dbReference type="PANTHER" id="PTHR37301">
    <property type="entry name" value="DNA-BINDING PROTEIN-RELATED"/>
    <property type="match status" value="1"/>
</dbReference>
<reference evidence="2" key="1">
    <citation type="submission" date="2023-12" db="EMBL/GenBank/DDBJ databases">
        <title>Isolation of organohalide respiring bacteria Dehalococcoides mccartyi strain GPTCE1 in groundwater collected near a chemical plant in Suzhou, China.</title>
        <authorList>
            <person name="Liu G."/>
        </authorList>
    </citation>
    <scope>NUCLEOTIDE SEQUENCE</scope>
    <source>
        <strain evidence="2">GPTCE1</strain>
    </source>
</reference>
<dbReference type="SMART" id="SM00530">
    <property type="entry name" value="HTH_XRE"/>
    <property type="match status" value="1"/>
</dbReference>
<accession>A0AB38ZBI1</accession>